<keyword evidence="1" id="KW-0812">Transmembrane</keyword>
<evidence type="ECO:0000256" key="1">
    <source>
        <dbReference type="SAM" id="Phobius"/>
    </source>
</evidence>
<organism evidence="2">
    <name type="scientific">Ixodes ricinus</name>
    <name type="common">Common tick</name>
    <name type="synonym">Acarus ricinus</name>
    <dbReference type="NCBI Taxonomy" id="34613"/>
    <lineage>
        <taxon>Eukaryota</taxon>
        <taxon>Metazoa</taxon>
        <taxon>Ecdysozoa</taxon>
        <taxon>Arthropoda</taxon>
        <taxon>Chelicerata</taxon>
        <taxon>Arachnida</taxon>
        <taxon>Acari</taxon>
        <taxon>Parasitiformes</taxon>
        <taxon>Ixodida</taxon>
        <taxon>Ixodoidea</taxon>
        <taxon>Ixodidae</taxon>
        <taxon>Ixodinae</taxon>
        <taxon>Ixodes</taxon>
    </lineage>
</organism>
<protein>
    <submittedName>
        <fullName evidence="2">Uncharacterized protein</fullName>
    </submittedName>
</protein>
<dbReference type="AlphaFoldDB" id="A0A147BBF4"/>
<feature type="transmembrane region" description="Helical" evidence="1">
    <location>
        <begin position="57"/>
        <end position="82"/>
    </location>
</feature>
<feature type="non-terminal residue" evidence="2">
    <location>
        <position position="1"/>
    </location>
</feature>
<sequence length="108" mass="12566">TSHCHTAKGPNRKPELLAEGLRNARILDCSAAAYIRDLSMLVARRCLIPHLSNMRHLFHRLVACMSTGHFLFPYFISCICFFSDLKCCRKTTFINNWNGLRHYILYFD</sequence>
<proteinExistence type="predicted"/>
<dbReference type="EMBL" id="GEGO01007306">
    <property type="protein sequence ID" value="JAR88098.1"/>
    <property type="molecule type" value="Transcribed_RNA"/>
</dbReference>
<name>A0A147BBF4_IXORI</name>
<keyword evidence="1" id="KW-1133">Transmembrane helix</keyword>
<keyword evidence="1" id="KW-0472">Membrane</keyword>
<evidence type="ECO:0000313" key="2">
    <source>
        <dbReference type="EMBL" id="JAR88098.1"/>
    </source>
</evidence>
<reference evidence="2" key="1">
    <citation type="journal article" date="2018" name="PLoS Negl. Trop. Dis.">
        <title>Sialome diversity of ticks revealed by RNAseq of single tick salivary glands.</title>
        <authorList>
            <person name="Perner J."/>
            <person name="Kropackova S."/>
            <person name="Kopacek P."/>
            <person name="Ribeiro J.M."/>
        </authorList>
    </citation>
    <scope>NUCLEOTIDE SEQUENCE</scope>
    <source>
        <strain evidence="2">Siblings of single egg batch collected in Ceske Budejovice</strain>
        <tissue evidence="2">Salivary glands</tissue>
    </source>
</reference>
<accession>A0A147BBF4</accession>